<evidence type="ECO:0000256" key="5">
    <source>
        <dbReference type="ARBA" id="ARBA00023125"/>
    </source>
</evidence>
<dbReference type="SUPFAM" id="SSF88946">
    <property type="entry name" value="Sigma2 domain of RNA polymerase sigma factors"/>
    <property type="match status" value="1"/>
</dbReference>
<gene>
    <name evidence="9" type="ORF">A4U53_30790</name>
</gene>
<dbReference type="InterPro" id="IPR036388">
    <property type="entry name" value="WH-like_DNA-bd_sf"/>
</dbReference>
<protein>
    <submittedName>
        <fullName evidence="9">RNA polymerase subunit sigma-70</fullName>
    </submittedName>
</protein>
<dbReference type="RefSeq" id="WP_064249847.1">
    <property type="nucleotide sequence ID" value="NZ_CAXUSC020000001.1"/>
</dbReference>
<dbReference type="Pfam" id="PF04542">
    <property type="entry name" value="Sigma70_r2"/>
    <property type="match status" value="1"/>
</dbReference>
<dbReference type="NCBIfam" id="TIGR02937">
    <property type="entry name" value="sigma70-ECF"/>
    <property type="match status" value="1"/>
</dbReference>
<dbReference type="Gene3D" id="1.10.10.10">
    <property type="entry name" value="Winged helix-like DNA-binding domain superfamily/Winged helix DNA-binding domain"/>
    <property type="match status" value="1"/>
</dbReference>
<evidence type="ECO:0000256" key="2">
    <source>
        <dbReference type="ARBA" id="ARBA00011344"/>
    </source>
</evidence>
<dbReference type="InterPro" id="IPR032710">
    <property type="entry name" value="NTF2-like_dom_sf"/>
</dbReference>
<keyword evidence="5" id="KW-0238">DNA-binding</keyword>
<dbReference type="GO" id="GO:0006352">
    <property type="term" value="P:DNA-templated transcription initiation"/>
    <property type="evidence" value="ECO:0007669"/>
    <property type="project" value="InterPro"/>
</dbReference>
<dbReference type="Pfam" id="PF08281">
    <property type="entry name" value="Sigma70_r4_2"/>
    <property type="match status" value="1"/>
</dbReference>
<keyword evidence="3" id="KW-0805">Transcription regulation</keyword>
<dbReference type="SUPFAM" id="SSF54427">
    <property type="entry name" value="NTF2-like"/>
    <property type="match status" value="1"/>
</dbReference>
<dbReference type="SUPFAM" id="SSF88659">
    <property type="entry name" value="Sigma3 and sigma4 domains of RNA polymerase sigma factors"/>
    <property type="match status" value="1"/>
</dbReference>
<comment type="similarity">
    <text evidence="1">Belongs to the sigma-70 factor family. ECF subfamily.</text>
</comment>
<dbReference type="InterPro" id="IPR039425">
    <property type="entry name" value="RNA_pol_sigma-70-like"/>
</dbReference>
<dbReference type="Gene3D" id="1.10.1740.10">
    <property type="match status" value="1"/>
</dbReference>
<dbReference type="InterPro" id="IPR014284">
    <property type="entry name" value="RNA_pol_sigma-70_dom"/>
</dbReference>
<dbReference type="InterPro" id="IPR013324">
    <property type="entry name" value="RNA_pol_sigma_r3/r4-like"/>
</dbReference>
<comment type="subunit">
    <text evidence="2">Interacts transiently with the RNA polymerase catalytic core formed by RpoA, RpoB, RpoC and RpoZ (2 alpha, 1 beta, 1 beta' and 1 omega subunit) to form the RNA polymerase holoenzyme that can initiate transcription.</text>
</comment>
<dbReference type="InterPro" id="IPR013325">
    <property type="entry name" value="RNA_pol_sigma_r2"/>
</dbReference>
<evidence type="ECO:0000259" key="8">
    <source>
        <dbReference type="Pfam" id="PF08281"/>
    </source>
</evidence>
<dbReference type="AlphaFoldDB" id="A0A179BFM6"/>
<evidence type="ECO:0000256" key="4">
    <source>
        <dbReference type="ARBA" id="ARBA00023082"/>
    </source>
</evidence>
<keyword evidence="6" id="KW-0804">Transcription</keyword>
<accession>A0A179BFM6</accession>
<sequence>MPERPAGLFDTRYRAFLETVAAVRAQLHRYCARMTGSRLDGEDLVQETLFEAYTKIETLDDARRLKPWLFRIAHNRCIDFLRRRHTRERAESTYSDDIGVVAAEPATTDAHRAIERLVGHLPPKERACVLLKDVFDYSLEETAELVDSTVGGVKSALSRGRSKLAGLPAEPAGEASRPLDPDTARLLRRYVDLFNHHDWDGVRSLTSADARLRVADCFDGLLRDSPYFAEYERNPEPWTMALGAVDGEPVLLVLFQRGDRCQVAWPVRVHVAGGVIDRIEDYYACPWMLENAAESDLKLINGPVVLRGA</sequence>
<evidence type="ECO:0000259" key="7">
    <source>
        <dbReference type="Pfam" id="PF04542"/>
    </source>
</evidence>
<reference evidence="9" key="1">
    <citation type="submission" date="2016-04" db="EMBL/GenBank/DDBJ databases">
        <title>Fast-growing isolate from the root nodules of Vavilovia formosa.</title>
        <authorList>
            <person name="Kimeklis A."/>
            <person name="Safronova V."/>
            <person name="Belimov A."/>
            <person name="Andronov E."/>
        </authorList>
    </citation>
    <scope>NUCLEOTIDE SEQUENCE [LARGE SCALE GENOMIC DNA]</scope>
    <source>
        <strain evidence="9">Vaf-46</strain>
    </source>
</reference>
<evidence type="ECO:0000313" key="9">
    <source>
        <dbReference type="EMBL" id="OAP90133.1"/>
    </source>
</evidence>
<dbReference type="PANTHER" id="PTHR43133:SF8">
    <property type="entry name" value="RNA POLYMERASE SIGMA FACTOR HI_1459-RELATED"/>
    <property type="match status" value="1"/>
</dbReference>
<feature type="domain" description="RNA polymerase sigma-70 region 2" evidence="7">
    <location>
        <begin position="21"/>
        <end position="85"/>
    </location>
</feature>
<keyword evidence="4" id="KW-0731">Sigma factor</keyword>
<evidence type="ECO:0000256" key="3">
    <source>
        <dbReference type="ARBA" id="ARBA00023015"/>
    </source>
</evidence>
<dbReference type="InterPro" id="IPR013249">
    <property type="entry name" value="RNA_pol_sigma70_r4_t2"/>
</dbReference>
<evidence type="ECO:0000256" key="6">
    <source>
        <dbReference type="ARBA" id="ARBA00023163"/>
    </source>
</evidence>
<dbReference type="Gene3D" id="3.10.450.50">
    <property type="match status" value="1"/>
</dbReference>
<dbReference type="GO" id="GO:0016987">
    <property type="term" value="F:sigma factor activity"/>
    <property type="evidence" value="ECO:0007669"/>
    <property type="project" value="UniProtKB-KW"/>
</dbReference>
<evidence type="ECO:0000256" key="1">
    <source>
        <dbReference type="ARBA" id="ARBA00010641"/>
    </source>
</evidence>
<dbReference type="PANTHER" id="PTHR43133">
    <property type="entry name" value="RNA POLYMERASE ECF-TYPE SIGMA FACTO"/>
    <property type="match status" value="1"/>
</dbReference>
<organism evidence="9">
    <name type="scientific">Rhizobium leguminosarum</name>
    <dbReference type="NCBI Taxonomy" id="384"/>
    <lineage>
        <taxon>Bacteria</taxon>
        <taxon>Pseudomonadati</taxon>
        <taxon>Pseudomonadota</taxon>
        <taxon>Alphaproteobacteria</taxon>
        <taxon>Hyphomicrobiales</taxon>
        <taxon>Rhizobiaceae</taxon>
        <taxon>Rhizobium/Agrobacterium group</taxon>
        <taxon>Rhizobium</taxon>
    </lineage>
</organism>
<dbReference type="EMBL" id="LWBS01000425">
    <property type="protein sequence ID" value="OAP90133.1"/>
    <property type="molecule type" value="Genomic_DNA"/>
</dbReference>
<dbReference type="CDD" id="cd06171">
    <property type="entry name" value="Sigma70_r4"/>
    <property type="match status" value="1"/>
</dbReference>
<comment type="caution">
    <text evidence="9">The sequence shown here is derived from an EMBL/GenBank/DDBJ whole genome shotgun (WGS) entry which is preliminary data.</text>
</comment>
<feature type="domain" description="RNA polymerase sigma factor 70 region 4 type 2" evidence="8">
    <location>
        <begin position="112"/>
        <end position="164"/>
    </location>
</feature>
<dbReference type="GO" id="GO:0003677">
    <property type="term" value="F:DNA binding"/>
    <property type="evidence" value="ECO:0007669"/>
    <property type="project" value="UniProtKB-KW"/>
</dbReference>
<proteinExistence type="inferred from homology"/>
<dbReference type="InterPro" id="IPR007627">
    <property type="entry name" value="RNA_pol_sigma70_r2"/>
</dbReference>
<name>A0A179BFM6_RHILE</name>